<dbReference type="AlphaFoldDB" id="A0A7N0UZC5"/>
<dbReference type="PANTHER" id="PTHR31672:SF13">
    <property type="entry name" value="F-BOX PROTEIN CPR30-LIKE"/>
    <property type="match status" value="1"/>
</dbReference>
<dbReference type="Gene3D" id="1.20.1280.50">
    <property type="match status" value="1"/>
</dbReference>
<name>A0A7N0UZC5_KALFE</name>
<dbReference type="EnsemblPlants" id="Kaladp0095s0252.1.v1.1">
    <property type="protein sequence ID" value="Kaladp0095s0252.1.v1.1.CDS.1"/>
    <property type="gene ID" value="Kaladp0095s0252.v1.1"/>
</dbReference>
<evidence type="ECO:0000313" key="3">
    <source>
        <dbReference type="Proteomes" id="UP000594263"/>
    </source>
</evidence>
<dbReference type="InterPro" id="IPR017451">
    <property type="entry name" value="F-box-assoc_interact_dom"/>
</dbReference>
<evidence type="ECO:0000259" key="1">
    <source>
        <dbReference type="PROSITE" id="PS50181"/>
    </source>
</evidence>
<dbReference type="InterPro" id="IPR036047">
    <property type="entry name" value="F-box-like_dom_sf"/>
</dbReference>
<dbReference type="CDD" id="cd22157">
    <property type="entry name" value="F-box_AtFBW1-like"/>
    <property type="match status" value="1"/>
</dbReference>
<dbReference type="InterPro" id="IPR050796">
    <property type="entry name" value="SCF_F-box_component"/>
</dbReference>
<dbReference type="PROSITE" id="PS50181">
    <property type="entry name" value="FBOX"/>
    <property type="match status" value="1"/>
</dbReference>
<dbReference type="InterPro" id="IPR006527">
    <property type="entry name" value="F-box-assoc_dom_typ1"/>
</dbReference>
<dbReference type="Gramene" id="Kaladp0095s0252.1.v1.1">
    <property type="protein sequence ID" value="Kaladp0095s0252.1.v1.1.CDS.1"/>
    <property type="gene ID" value="Kaladp0095s0252.v1.1"/>
</dbReference>
<feature type="domain" description="F-box" evidence="1">
    <location>
        <begin position="14"/>
        <end position="61"/>
    </location>
</feature>
<dbReference type="Pfam" id="PF00646">
    <property type="entry name" value="F-box"/>
    <property type="match status" value="1"/>
</dbReference>
<dbReference type="SMART" id="SM00256">
    <property type="entry name" value="FBOX"/>
    <property type="match status" value="1"/>
</dbReference>
<organism evidence="2 3">
    <name type="scientific">Kalanchoe fedtschenkoi</name>
    <name type="common">Lavender scallops</name>
    <name type="synonym">South American air plant</name>
    <dbReference type="NCBI Taxonomy" id="63787"/>
    <lineage>
        <taxon>Eukaryota</taxon>
        <taxon>Viridiplantae</taxon>
        <taxon>Streptophyta</taxon>
        <taxon>Embryophyta</taxon>
        <taxon>Tracheophyta</taxon>
        <taxon>Spermatophyta</taxon>
        <taxon>Magnoliopsida</taxon>
        <taxon>eudicotyledons</taxon>
        <taxon>Gunneridae</taxon>
        <taxon>Pentapetalae</taxon>
        <taxon>Saxifragales</taxon>
        <taxon>Crassulaceae</taxon>
        <taxon>Kalanchoe</taxon>
    </lineage>
</organism>
<keyword evidence="3" id="KW-1185">Reference proteome</keyword>
<dbReference type="Pfam" id="PF07734">
    <property type="entry name" value="FBA_1"/>
    <property type="match status" value="1"/>
</dbReference>
<protein>
    <recommendedName>
        <fullName evidence="1">F-box domain-containing protein</fullName>
    </recommendedName>
</protein>
<sequence length="378" mass="43320">MEMGNTADEVKDDTRLWSHLPQEIVLEVVLRLPIKSLLRFRAVCKRWKAMVSDSGFVTKQIQTSVASDRHARLVTRAVDGRVSSSSIHSICQNPYNFEVLNLSCPVVGADHQLDMMHFDVLASCNGLLLARFGVCEHLLWNPATREVRKLPSVPWVFEFLTDVYESVGFAYDEVNDDYKVLVFFSDAWHGERKLCTIYSTRSDEWRPVDHVPGGIENRTDPGIALNGSLHWISCDNVTSRRSIVALNISTEEVKEIGLPDYGTKTTPAQKLWVFKESLCVIASKHIRSKYELWVMKDYGFVESWSLMYQIPCWRTTYYDSHPEFLWCSKDGKLLIWFLSTWLVFDTKRCVISRGSPSPNHSIRPVVCYVESLVSPNKV</sequence>
<dbReference type="OMA" id="DLRCIGK"/>
<dbReference type="Proteomes" id="UP000594263">
    <property type="component" value="Unplaced"/>
</dbReference>
<dbReference type="SUPFAM" id="SSF81383">
    <property type="entry name" value="F-box domain"/>
    <property type="match status" value="1"/>
</dbReference>
<dbReference type="NCBIfam" id="TIGR01640">
    <property type="entry name" value="F_box_assoc_1"/>
    <property type="match status" value="1"/>
</dbReference>
<dbReference type="PANTHER" id="PTHR31672">
    <property type="entry name" value="BNACNNG10540D PROTEIN"/>
    <property type="match status" value="1"/>
</dbReference>
<proteinExistence type="predicted"/>
<accession>A0A7N0UZC5</accession>
<evidence type="ECO:0000313" key="2">
    <source>
        <dbReference type="EnsemblPlants" id="Kaladp0095s0252.1.v1.1.CDS.1"/>
    </source>
</evidence>
<dbReference type="InterPro" id="IPR001810">
    <property type="entry name" value="F-box_dom"/>
</dbReference>
<reference evidence="2" key="1">
    <citation type="submission" date="2021-01" db="UniProtKB">
        <authorList>
            <consortium name="EnsemblPlants"/>
        </authorList>
    </citation>
    <scope>IDENTIFICATION</scope>
</reference>